<keyword evidence="10 11" id="KW-0998">Cell outer membrane</keyword>
<evidence type="ECO:0000256" key="9">
    <source>
        <dbReference type="ARBA" id="ARBA00023136"/>
    </source>
</evidence>
<keyword evidence="3 11" id="KW-1134">Transmembrane beta strand</keyword>
<dbReference type="SMART" id="SM00965">
    <property type="entry name" value="STN"/>
    <property type="match status" value="1"/>
</dbReference>
<dbReference type="PANTHER" id="PTHR32552:SF81">
    <property type="entry name" value="TONB-DEPENDENT OUTER MEMBRANE RECEPTOR"/>
    <property type="match status" value="1"/>
</dbReference>
<evidence type="ECO:0000256" key="3">
    <source>
        <dbReference type="ARBA" id="ARBA00022452"/>
    </source>
</evidence>
<dbReference type="PANTHER" id="PTHR32552">
    <property type="entry name" value="FERRICHROME IRON RECEPTOR-RELATED"/>
    <property type="match status" value="1"/>
</dbReference>
<evidence type="ECO:0000256" key="5">
    <source>
        <dbReference type="ARBA" id="ARBA00022692"/>
    </source>
</evidence>
<protein>
    <submittedName>
        <fullName evidence="14">TonB-dependent receptor domain-containing protein</fullName>
    </submittedName>
</protein>
<dbReference type="SUPFAM" id="SSF56935">
    <property type="entry name" value="Porins"/>
    <property type="match status" value="1"/>
</dbReference>
<dbReference type="InterPro" id="IPR011662">
    <property type="entry name" value="Secretin/TonB_short_N"/>
</dbReference>
<comment type="subcellular location">
    <subcellularLocation>
        <location evidence="1 11">Cell outer membrane</location>
        <topology evidence="1 11">Multi-pass membrane protein</topology>
    </subcellularLocation>
</comment>
<name>A0ABV7D6G1_9PROT</name>
<keyword evidence="8 12" id="KW-0798">TonB box</keyword>
<dbReference type="EMBL" id="JBHRSL010000010">
    <property type="protein sequence ID" value="MFC3052531.1"/>
    <property type="molecule type" value="Genomic_DNA"/>
</dbReference>
<evidence type="ECO:0000256" key="6">
    <source>
        <dbReference type="ARBA" id="ARBA00023004"/>
    </source>
</evidence>
<evidence type="ECO:0000259" key="13">
    <source>
        <dbReference type="SMART" id="SM00965"/>
    </source>
</evidence>
<keyword evidence="14" id="KW-0675">Receptor</keyword>
<evidence type="ECO:0000256" key="7">
    <source>
        <dbReference type="ARBA" id="ARBA00023065"/>
    </source>
</evidence>
<dbReference type="Gene3D" id="3.55.50.30">
    <property type="match status" value="1"/>
</dbReference>
<dbReference type="Proteomes" id="UP001595444">
    <property type="component" value="Unassembled WGS sequence"/>
</dbReference>
<dbReference type="RefSeq" id="WP_380082994.1">
    <property type="nucleotide sequence ID" value="NZ_JBHRSL010000010.1"/>
</dbReference>
<keyword evidence="9 11" id="KW-0472">Membrane</keyword>
<evidence type="ECO:0000313" key="15">
    <source>
        <dbReference type="Proteomes" id="UP001595444"/>
    </source>
</evidence>
<evidence type="ECO:0000256" key="10">
    <source>
        <dbReference type="ARBA" id="ARBA00023237"/>
    </source>
</evidence>
<keyword evidence="5 11" id="KW-0812">Transmembrane</keyword>
<evidence type="ECO:0000256" key="12">
    <source>
        <dbReference type="RuleBase" id="RU003357"/>
    </source>
</evidence>
<evidence type="ECO:0000313" key="14">
    <source>
        <dbReference type="EMBL" id="MFC3052531.1"/>
    </source>
</evidence>
<evidence type="ECO:0000256" key="11">
    <source>
        <dbReference type="PROSITE-ProRule" id="PRU01360"/>
    </source>
</evidence>
<dbReference type="InterPro" id="IPR000531">
    <property type="entry name" value="Beta-barrel_TonB"/>
</dbReference>
<dbReference type="InterPro" id="IPR012910">
    <property type="entry name" value="Plug_dom"/>
</dbReference>
<proteinExistence type="inferred from homology"/>
<keyword evidence="4" id="KW-0410">Iron transport</keyword>
<dbReference type="Pfam" id="PF00593">
    <property type="entry name" value="TonB_dep_Rec_b-barrel"/>
    <property type="match status" value="1"/>
</dbReference>
<evidence type="ECO:0000256" key="2">
    <source>
        <dbReference type="ARBA" id="ARBA00022448"/>
    </source>
</evidence>
<dbReference type="PROSITE" id="PS52016">
    <property type="entry name" value="TONB_DEPENDENT_REC_3"/>
    <property type="match status" value="1"/>
</dbReference>
<evidence type="ECO:0000256" key="4">
    <source>
        <dbReference type="ARBA" id="ARBA00022496"/>
    </source>
</evidence>
<evidence type="ECO:0000256" key="1">
    <source>
        <dbReference type="ARBA" id="ARBA00004571"/>
    </source>
</evidence>
<keyword evidence="7" id="KW-0406">Ion transport</keyword>
<gene>
    <name evidence="14" type="ORF">ACFOKA_11515</name>
</gene>
<keyword evidence="6" id="KW-0408">Iron</keyword>
<feature type="domain" description="Secretin/TonB short N-terminal" evidence="13">
    <location>
        <begin position="44"/>
        <end position="95"/>
    </location>
</feature>
<dbReference type="InterPro" id="IPR039426">
    <property type="entry name" value="TonB-dep_rcpt-like"/>
</dbReference>
<comment type="caution">
    <text evidence="14">The sequence shown here is derived from an EMBL/GenBank/DDBJ whole genome shotgun (WGS) entry which is preliminary data.</text>
</comment>
<dbReference type="InterPro" id="IPR036942">
    <property type="entry name" value="Beta-barrel_TonB_sf"/>
</dbReference>
<comment type="similarity">
    <text evidence="11 12">Belongs to the TonB-dependent receptor family.</text>
</comment>
<sequence>MIAVLTLGDLLTVHANAPEEKHVFHITEETLGGALQALARQAKVQLLYSYDLATSKDIHPVNGEYTVTEALDLLLRDTGFSGGLTARGIITVTPAEAKTKPVKEEHVLTQERKRGLLASIATILFGAGVASGVGAQDASTDGDFVYEEVVITGEKIGKSLKDTTTAITVITGSDGESRSVYDLIEFVPNVVANPFGVPNIRGVEGTGTALGSFTFFSGARPRVSTSVDGMTDVWSGYVNGEAGMWDVKQVEFLRGPQSTTQGRNTIGGAIIITTKEPSFDWEAGARVGYETERKNFQYAGVVSGPIVDDTLAFRLSVDGFSGHSFIDYTSNSGDFPWDPSETIDMNVRGKLLFKPSDDLTLKLTVVRRDQKGEYAQYVTGPDFFDYKFVADLATRTNARYQNTETTAVSFDVEYDFNEDLSGFLQAGYVDYHFEFDEHPGSITQVTEQENKTLEGRLVYNPEESSITGVAGFYYLKSSDDLYVGNNLYAADDNIETMAFFTDANVSLTDKLSMEIGGRIENEKQNRAVQLLSRNNAYDFIVDKTIFLPKIGFRYDLTDTITVGASARKGYNAGGGGFSFLRNESYDFDEERVDAFELSFRGSFFENRVKLNSNIFLNKYDGYQAVAFGPTGGSNDSIIINVDKGETYGIEGEMIVFVGKGLELNSSVGWLHTEIKEASGVNAYLVGNEFSYAPAVNAAVGFTQNFENGLSFGARLNYVGEYFSDIDNLATDLAGDYVTVSLNIGYETERFSVRAYAKNLFEEEILLRSATTTAQVGAPGSFGIVFDYNF</sequence>
<organism evidence="14 15">
    <name type="scientific">Kordiimonas pumila</name>
    <dbReference type="NCBI Taxonomy" id="2161677"/>
    <lineage>
        <taxon>Bacteria</taxon>
        <taxon>Pseudomonadati</taxon>
        <taxon>Pseudomonadota</taxon>
        <taxon>Alphaproteobacteria</taxon>
        <taxon>Kordiimonadales</taxon>
        <taxon>Kordiimonadaceae</taxon>
        <taxon>Kordiimonas</taxon>
    </lineage>
</organism>
<accession>A0ABV7D6G1</accession>
<evidence type="ECO:0000256" key="8">
    <source>
        <dbReference type="ARBA" id="ARBA00023077"/>
    </source>
</evidence>
<dbReference type="Gene3D" id="2.40.170.20">
    <property type="entry name" value="TonB-dependent receptor, beta-barrel domain"/>
    <property type="match status" value="1"/>
</dbReference>
<reference evidence="15" key="1">
    <citation type="journal article" date="2019" name="Int. J. Syst. Evol. Microbiol.">
        <title>The Global Catalogue of Microorganisms (GCM) 10K type strain sequencing project: providing services to taxonomists for standard genome sequencing and annotation.</title>
        <authorList>
            <consortium name="The Broad Institute Genomics Platform"/>
            <consortium name="The Broad Institute Genome Sequencing Center for Infectious Disease"/>
            <person name="Wu L."/>
            <person name="Ma J."/>
        </authorList>
    </citation>
    <scope>NUCLEOTIDE SEQUENCE [LARGE SCALE GENOMIC DNA]</scope>
    <source>
        <strain evidence="15">KCTC 62164</strain>
    </source>
</reference>
<keyword evidence="15" id="KW-1185">Reference proteome</keyword>
<dbReference type="Pfam" id="PF07715">
    <property type="entry name" value="Plug"/>
    <property type="match status" value="1"/>
</dbReference>
<keyword evidence="2 11" id="KW-0813">Transport</keyword>